<organism evidence="7 8">
    <name type="scientific">Piedraia hortae CBS 480.64</name>
    <dbReference type="NCBI Taxonomy" id="1314780"/>
    <lineage>
        <taxon>Eukaryota</taxon>
        <taxon>Fungi</taxon>
        <taxon>Dikarya</taxon>
        <taxon>Ascomycota</taxon>
        <taxon>Pezizomycotina</taxon>
        <taxon>Dothideomycetes</taxon>
        <taxon>Dothideomycetidae</taxon>
        <taxon>Capnodiales</taxon>
        <taxon>Piedraiaceae</taxon>
        <taxon>Piedraia</taxon>
    </lineage>
</organism>
<dbReference type="Pfam" id="PF00989">
    <property type="entry name" value="PAS"/>
    <property type="match status" value="1"/>
</dbReference>
<dbReference type="Gene3D" id="3.30.565.10">
    <property type="entry name" value="Histidine kinase-like ATPase, C-terminal domain"/>
    <property type="match status" value="1"/>
</dbReference>
<dbReference type="InterPro" id="IPR011006">
    <property type="entry name" value="CheY-like_superfamily"/>
</dbReference>
<feature type="modified residue" description="4-aspartylphosphate" evidence="2">
    <location>
        <position position="1392"/>
    </location>
</feature>
<feature type="domain" description="Histidine kinase" evidence="4">
    <location>
        <begin position="1025"/>
        <end position="1297"/>
    </location>
</feature>
<protein>
    <submittedName>
        <fullName evidence="7">Uncharacterized protein</fullName>
    </submittedName>
</protein>
<dbReference type="InterPro" id="IPR004358">
    <property type="entry name" value="Sig_transdc_His_kin-like_C"/>
</dbReference>
<evidence type="ECO:0000313" key="8">
    <source>
        <dbReference type="Proteomes" id="UP000799421"/>
    </source>
</evidence>
<proteinExistence type="predicted"/>
<feature type="domain" description="PAS" evidence="6">
    <location>
        <begin position="875"/>
        <end position="946"/>
    </location>
</feature>
<evidence type="ECO:0000259" key="4">
    <source>
        <dbReference type="PROSITE" id="PS50109"/>
    </source>
</evidence>
<dbReference type="Pfam" id="PF00512">
    <property type="entry name" value="HisKA"/>
    <property type="match status" value="1"/>
</dbReference>
<dbReference type="InterPro" id="IPR058846">
    <property type="entry name" value="PAS-like"/>
</dbReference>
<evidence type="ECO:0000313" key="7">
    <source>
        <dbReference type="EMBL" id="KAF2858076.1"/>
    </source>
</evidence>
<dbReference type="Pfam" id="PF26131">
    <property type="entry name" value="PAS-like"/>
    <property type="match status" value="1"/>
</dbReference>
<dbReference type="GO" id="GO:0000155">
    <property type="term" value="F:phosphorelay sensor kinase activity"/>
    <property type="evidence" value="ECO:0007669"/>
    <property type="project" value="InterPro"/>
</dbReference>
<dbReference type="InterPro" id="IPR036890">
    <property type="entry name" value="HATPase_C_sf"/>
</dbReference>
<dbReference type="InterPro" id="IPR013767">
    <property type="entry name" value="PAS_fold"/>
</dbReference>
<dbReference type="InterPro" id="IPR050956">
    <property type="entry name" value="2C_system_His_kinase"/>
</dbReference>
<feature type="compositionally biased region" description="Polar residues" evidence="3">
    <location>
        <begin position="70"/>
        <end position="80"/>
    </location>
</feature>
<feature type="region of interest" description="Disordered" evidence="3">
    <location>
        <begin position="1"/>
        <end position="188"/>
    </location>
</feature>
<reference evidence="7" key="1">
    <citation type="journal article" date="2020" name="Stud. Mycol.">
        <title>101 Dothideomycetes genomes: a test case for predicting lifestyles and emergence of pathogens.</title>
        <authorList>
            <person name="Haridas S."/>
            <person name="Albert R."/>
            <person name="Binder M."/>
            <person name="Bloem J."/>
            <person name="Labutti K."/>
            <person name="Salamov A."/>
            <person name="Andreopoulos B."/>
            <person name="Baker S."/>
            <person name="Barry K."/>
            <person name="Bills G."/>
            <person name="Bluhm B."/>
            <person name="Cannon C."/>
            <person name="Castanera R."/>
            <person name="Culley D."/>
            <person name="Daum C."/>
            <person name="Ezra D."/>
            <person name="Gonzalez J."/>
            <person name="Henrissat B."/>
            <person name="Kuo A."/>
            <person name="Liang C."/>
            <person name="Lipzen A."/>
            <person name="Lutzoni F."/>
            <person name="Magnuson J."/>
            <person name="Mondo S."/>
            <person name="Nolan M."/>
            <person name="Ohm R."/>
            <person name="Pangilinan J."/>
            <person name="Park H.-J."/>
            <person name="Ramirez L."/>
            <person name="Alfaro M."/>
            <person name="Sun H."/>
            <person name="Tritt A."/>
            <person name="Yoshinaga Y."/>
            <person name="Zwiers L.-H."/>
            <person name="Turgeon B."/>
            <person name="Goodwin S."/>
            <person name="Spatafora J."/>
            <person name="Crous P."/>
            <person name="Grigoriev I."/>
        </authorList>
    </citation>
    <scope>NUCLEOTIDE SEQUENCE</scope>
    <source>
        <strain evidence="7">CBS 480.64</strain>
    </source>
</reference>
<dbReference type="Pfam" id="PF00072">
    <property type="entry name" value="Response_reg"/>
    <property type="match status" value="1"/>
</dbReference>
<dbReference type="PRINTS" id="PR00344">
    <property type="entry name" value="BCTRLSENSOR"/>
</dbReference>
<dbReference type="InterPro" id="IPR001789">
    <property type="entry name" value="Sig_transdc_resp-reg_receiver"/>
</dbReference>
<dbReference type="SMART" id="SM00388">
    <property type="entry name" value="HisKA"/>
    <property type="match status" value="1"/>
</dbReference>
<evidence type="ECO:0000256" key="3">
    <source>
        <dbReference type="SAM" id="MobiDB-lite"/>
    </source>
</evidence>
<dbReference type="InterPro" id="IPR000014">
    <property type="entry name" value="PAS"/>
</dbReference>
<dbReference type="InterPro" id="IPR035965">
    <property type="entry name" value="PAS-like_dom_sf"/>
</dbReference>
<dbReference type="PANTHER" id="PTHR43719:SF30">
    <property type="entry name" value="TWO-COMPONENT SYSTEM RESPONSE REGULATOR"/>
    <property type="match status" value="1"/>
</dbReference>
<feature type="domain" description="Response regulatory" evidence="5">
    <location>
        <begin position="1330"/>
        <end position="1463"/>
    </location>
</feature>
<dbReference type="SMART" id="SM00448">
    <property type="entry name" value="REC"/>
    <property type="match status" value="1"/>
</dbReference>
<evidence type="ECO:0000259" key="5">
    <source>
        <dbReference type="PROSITE" id="PS50110"/>
    </source>
</evidence>
<evidence type="ECO:0000259" key="6">
    <source>
        <dbReference type="PROSITE" id="PS50112"/>
    </source>
</evidence>
<accession>A0A6A7BS10</accession>
<evidence type="ECO:0000256" key="1">
    <source>
        <dbReference type="ARBA" id="ARBA00022553"/>
    </source>
</evidence>
<dbReference type="Gene3D" id="3.40.50.2300">
    <property type="match status" value="1"/>
</dbReference>
<dbReference type="SMART" id="SM00387">
    <property type="entry name" value="HATPase_c"/>
    <property type="match status" value="1"/>
</dbReference>
<keyword evidence="8" id="KW-1185">Reference proteome</keyword>
<keyword evidence="1 2" id="KW-0597">Phosphoprotein</keyword>
<dbReference type="Proteomes" id="UP000799421">
    <property type="component" value="Unassembled WGS sequence"/>
</dbReference>
<dbReference type="CDD" id="cd00082">
    <property type="entry name" value="HisKA"/>
    <property type="match status" value="1"/>
</dbReference>
<dbReference type="SUPFAM" id="SSF55874">
    <property type="entry name" value="ATPase domain of HSP90 chaperone/DNA topoisomerase II/histidine kinase"/>
    <property type="match status" value="1"/>
</dbReference>
<gene>
    <name evidence="7" type="ORF">K470DRAFT_260147</name>
</gene>
<dbReference type="PANTHER" id="PTHR43719">
    <property type="entry name" value="TWO-COMPONENT HISTIDINE KINASE"/>
    <property type="match status" value="1"/>
</dbReference>
<feature type="compositionally biased region" description="Polar residues" evidence="3">
    <location>
        <begin position="244"/>
        <end position="259"/>
    </location>
</feature>
<dbReference type="InterPro" id="IPR036097">
    <property type="entry name" value="HisK_dim/P_sf"/>
</dbReference>
<dbReference type="CDD" id="cd17546">
    <property type="entry name" value="REC_hyHK_CKI1_RcsC-like"/>
    <property type="match status" value="1"/>
</dbReference>
<evidence type="ECO:0000256" key="2">
    <source>
        <dbReference type="PROSITE-ProRule" id="PRU00169"/>
    </source>
</evidence>
<dbReference type="Pfam" id="PF02518">
    <property type="entry name" value="HATPase_c"/>
    <property type="match status" value="1"/>
</dbReference>
<dbReference type="SUPFAM" id="SSF47384">
    <property type="entry name" value="Homodimeric domain of signal transducing histidine kinase"/>
    <property type="match status" value="1"/>
</dbReference>
<dbReference type="InterPro" id="IPR005467">
    <property type="entry name" value="His_kinase_dom"/>
</dbReference>
<dbReference type="InterPro" id="IPR003661">
    <property type="entry name" value="HisK_dim/P_dom"/>
</dbReference>
<dbReference type="EMBL" id="MU006018">
    <property type="protein sequence ID" value="KAF2858076.1"/>
    <property type="molecule type" value="Genomic_DNA"/>
</dbReference>
<dbReference type="NCBIfam" id="TIGR00229">
    <property type="entry name" value="sensory_box"/>
    <property type="match status" value="1"/>
</dbReference>
<name>A0A6A7BS10_9PEZI</name>
<dbReference type="PROSITE" id="PS50110">
    <property type="entry name" value="RESPONSE_REGULATORY"/>
    <property type="match status" value="1"/>
</dbReference>
<dbReference type="Gene3D" id="1.10.287.130">
    <property type="match status" value="1"/>
</dbReference>
<dbReference type="SMART" id="SM00091">
    <property type="entry name" value="PAS"/>
    <property type="match status" value="1"/>
</dbReference>
<dbReference type="CDD" id="cd00130">
    <property type="entry name" value="PAS"/>
    <property type="match status" value="1"/>
</dbReference>
<dbReference type="Gene3D" id="3.30.450.20">
    <property type="entry name" value="PAS domain"/>
    <property type="match status" value="2"/>
</dbReference>
<sequence length="1469" mass="162038">MVLDDVMRAAAPAAPTSQQAGRAGPMDGSSRPRVTPPTTPKGEILAVSKTRSGNDAGHEINECIGAQPMNFATSPSSLFTSPSQLPRRPRPSQSPPSSPRTKQRLLPLRRQTLPLFDNASGVRSGRSHHVSTESESNPCAPTRLSRKSVAERSSSQDAATAAANRKRDTDDGNLESGKRRRVIEKSSPARIRGPLPALFFSNNPFLRPVLPPRFSSAEAAARMLSKAQLEDGLVKTVSLPRGTVSTTLEGKQSSRSPTPAMTVARRWSERSSASRSSTINSMASSRDPMASIGAVELLDQDERPVFAVDLADHANYGPGPLRLAYVNPALNAVTGLAQDISGESQGSPDMFLQFKCWLLGVNLTGEAISAPLPKMDFMGMTWNFVTLKKRMRIVSGSPSVTTMVASETCSPTPANPIKTRAMVQSSDYFGRTSSPPLNRSEDSPVFSYTARISSLPATPSVLLSPRLESDSEDAIYTGSALPSPTLSPFFDWTRLPVDDKMPAHVRFARSVDWANTSLGPIETWDSDLREMCNLIMASPYPAALYWGDDNVVLYNEAYVPLAGKKHPWLMGQTYSNAWSEIWDDIEEVFALAKATGKATMKDDDCLFMKRSNFLEETYFSWSIIPVVGHDGSVKGLFNPAFEKTRRAVAERRMLTLREVGERTAPVQDVKSFWRQVLVSFNYNEYDSPFVLLYSVTDEADSDSGSMYSGSLVGARQCLLEGSLGVPEGHQAAPLQIDLMNGTEGFGLVFREALKSDRAIVLEAGSPEVPASLLDGIKCRGFGDPVRYVVACPIHPTTGEAILGFLVLGVNPRRPYDDDYALFVQLLRRQLATSLASVVLFEEEIRRGQRAAQLAALERIELSKQLDQRTKEAMESEDKFTRMAELAPVGMCIVNSSGSITFANDMWYDISGVARSKVYTADMWIESVKDDDRELVRRLWKELVENRAPVSKEFRFSAQWTDASGVSGDTWALFSAFPETYEDGTLKSAFGSLTNITLQKRAEEYQASQRQKAVEMKRQQENFIDITSHEMRNPLSAILQCADEIINILTRCRNEGKGVGEEVITSCLDAAQIINLCAQHQKRIVDDILTLSKLDSRLLLVTPVDTQPLMVVQRALKMHESEIQAADIQMKLVVDKSYQDLGLDWVRLDPSRMLQVLINLTTNAIKFTGSEKRRTITVTLGASLTTPESQAVGAVKVHYIARREGRQEPEPSDDWGTGERVFIHITVQDSGRGLDDHEKKILFQRFSQASPRTHVQYGGSGLGLFISRELTELQGGQIGVESEAGKGSTFAFYVQARRSTAPADVVDKTTLEVVARSPKARKKRETQGPHKVLVVEDNLVNQRVLQKQLKNLGTEVHLANHGGEALEKLKQSTYWTGDADQKPKLEVEIILMDQEMPVMDGLTCTKKIRELERQGLLRGHVPIIAVTANARAEQIQTALDAGMDDVVSKPFRIPELAEKIEELMAKYPAP</sequence>
<dbReference type="SUPFAM" id="SSF55785">
    <property type="entry name" value="PYP-like sensor domain (PAS domain)"/>
    <property type="match status" value="1"/>
</dbReference>
<feature type="region of interest" description="Disordered" evidence="3">
    <location>
        <begin position="244"/>
        <end position="284"/>
    </location>
</feature>
<dbReference type="InterPro" id="IPR003594">
    <property type="entry name" value="HATPase_dom"/>
</dbReference>
<feature type="compositionally biased region" description="Low complexity" evidence="3">
    <location>
        <begin position="270"/>
        <end position="284"/>
    </location>
</feature>
<dbReference type="SUPFAM" id="SSF52172">
    <property type="entry name" value="CheY-like"/>
    <property type="match status" value="1"/>
</dbReference>
<dbReference type="PROSITE" id="PS50109">
    <property type="entry name" value="HIS_KIN"/>
    <property type="match status" value="1"/>
</dbReference>
<dbReference type="GO" id="GO:0006355">
    <property type="term" value="P:regulation of DNA-templated transcription"/>
    <property type="evidence" value="ECO:0007669"/>
    <property type="project" value="InterPro"/>
</dbReference>
<dbReference type="PROSITE" id="PS50112">
    <property type="entry name" value="PAS"/>
    <property type="match status" value="1"/>
</dbReference>
<feature type="compositionally biased region" description="Low complexity" evidence="3">
    <location>
        <begin position="104"/>
        <end position="115"/>
    </location>
</feature>
<dbReference type="OrthoDB" id="60033at2759"/>